<accession>A0A1A8QBW0</accession>
<reference evidence="1" key="1">
    <citation type="submission" date="2016-05" db="EMBL/GenBank/DDBJ databases">
        <authorList>
            <person name="Lavstsen T."/>
            <person name="Jespersen J.S."/>
        </authorList>
    </citation>
    <scope>NUCLEOTIDE SEQUENCE</scope>
    <source>
        <tissue evidence="1">Brain</tissue>
    </source>
</reference>
<proteinExistence type="predicted"/>
<keyword evidence="1" id="KW-0812">Transmembrane</keyword>
<feature type="non-terminal residue" evidence="1">
    <location>
        <position position="1"/>
    </location>
</feature>
<protein>
    <submittedName>
        <fullName evidence="1">Transmembrane protease, serine 9</fullName>
    </submittedName>
</protein>
<sequence length="45" mass="5505">CWRNQLGTWVWTNWFPRRLHSCDIGQKMDIYIPTFLKREESDSSC</sequence>
<name>A0A1A8QBW0_9TELE</name>
<gene>
    <name evidence="1" type="primary">TMPRSS9</name>
</gene>
<keyword evidence="1" id="KW-0645">Protease</keyword>
<keyword evidence="1" id="KW-0378">Hydrolase</keyword>
<organism evidence="1">
    <name type="scientific">Nothobranchius rachovii</name>
    <name type="common">bluefin notho</name>
    <dbReference type="NCBI Taxonomy" id="451742"/>
    <lineage>
        <taxon>Eukaryota</taxon>
        <taxon>Metazoa</taxon>
        <taxon>Chordata</taxon>
        <taxon>Craniata</taxon>
        <taxon>Vertebrata</taxon>
        <taxon>Euteleostomi</taxon>
        <taxon>Actinopterygii</taxon>
        <taxon>Neopterygii</taxon>
        <taxon>Teleostei</taxon>
        <taxon>Neoteleostei</taxon>
        <taxon>Acanthomorphata</taxon>
        <taxon>Ovalentaria</taxon>
        <taxon>Atherinomorphae</taxon>
        <taxon>Cyprinodontiformes</taxon>
        <taxon>Nothobranchiidae</taxon>
        <taxon>Nothobranchius</taxon>
    </lineage>
</organism>
<dbReference type="GO" id="GO:0006508">
    <property type="term" value="P:proteolysis"/>
    <property type="evidence" value="ECO:0007669"/>
    <property type="project" value="UniProtKB-KW"/>
</dbReference>
<reference evidence="1" key="2">
    <citation type="submission" date="2016-06" db="EMBL/GenBank/DDBJ databases">
        <title>The genome of a short-lived fish provides insights into sex chromosome evolution and the genetic control of aging.</title>
        <authorList>
            <person name="Reichwald K."/>
            <person name="Felder M."/>
            <person name="Petzold A."/>
            <person name="Koch P."/>
            <person name="Groth M."/>
            <person name="Platzer M."/>
        </authorList>
    </citation>
    <scope>NUCLEOTIDE SEQUENCE</scope>
    <source>
        <tissue evidence="1">Brain</tissue>
    </source>
</reference>
<dbReference type="GO" id="GO:0008233">
    <property type="term" value="F:peptidase activity"/>
    <property type="evidence" value="ECO:0007669"/>
    <property type="project" value="UniProtKB-KW"/>
</dbReference>
<dbReference type="EMBL" id="HAEH01010944">
    <property type="protein sequence ID" value="SBR90991.1"/>
    <property type="molecule type" value="Transcribed_RNA"/>
</dbReference>
<evidence type="ECO:0000313" key="1">
    <source>
        <dbReference type="EMBL" id="SBR90991.1"/>
    </source>
</evidence>
<keyword evidence="1" id="KW-0472">Membrane</keyword>
<dbReference type="AlphaFoldDB" id="A0A1A8QBW0"/>